<dbReference type="RefSeq" id="WP_038659061.1">
    <property type="nucleotide sequence ID" value="NZ_CP009571.1"/>
</dbReference>
<reference evidence="2 3" key="1">
    <citation type="submission" date="2014-09" db="EMBL/GenBank/DDBJ databases">
        <title>Using Illumina technology Improving SMRT sequencing Genome Assembly by RASTools.</title>
        <authorList>
            <person name="Zhou Y."/>
            <person name="Ma T."/>
            <person name="Liu T."/>
        </authorList>
    </citation>
    <scope>NUCLEOTIDE SEQUENCE [LARGE SCALE GENOMIC DNA]</scope>
    <source>
        <strain evidence="2 3">ATCC 55669</strain>
    </source>
</reference>
<feature type="signal peptide" evidence="1">
    <location>
        <begin position="1"/>
        <end position="22"/>
    </location>
</feature>
<organism evidence="2 3">
    <name type="scientific">Sphingomonas taxi</name>
    <dbReference type="NCBI Taxonomy" id="1549858"/>
    <lineage>
        <taxon>Bacteria</taxon>
        <taxon>Pseudomonadati</taxon>
        <taxon>Pseudomonadota</taxon>
        <taxon>Alphaproteobacteria</taxon>
        <taxon>Sphingomonadales</taxon>
        <taxon>Sphingomonadaceae</taxon>
        <taxon>Sphingomonas</taxon>
    </lineage>
</organism>
<dbReference type="InterPro" id="IPR007433">
    <property type="entry name" value="DUF481"/>
</dbReference>
<evidence type="ECO:0000313" key="2">
    <source>
        <dbReference type="EMBL" id="AIT05443.1"/>
    </source>
</evidence>
<dbReference type="STRING" id="1549858.MC45_02415"/>
<sequence>MRATLLSPILVLILAPLLLANAAADGEPDDSKVPIPAAIRSMLDAAIESGNDGDVSVVVKYARLADPASADAVLAIAQKWRSDRAQARQTTIRQASMFDLWSGRAELGGYITTGNTDSKGGSAVLDLTREGLQWRHKFHIQADYQENAGITTREHYLASYEPNYKIKDRVYLYGAAQYEEDRFLGFYHRYSASTGVGYSAIKTSAIRLDIELGPAFRQTAFTDQTDQSNIAGRGTLAFNWRLLPGLSVTQNASAYVQSSNSTLSGTTSVNAKLIGPLSAALSYNVQYESMPPVGSLSTDTTSRASLVYSF</sequence>
<feature type="chain" id="PRO_5001929568" evidence="1">
    <location>
        <begin position="23"/>
        <end position="310"/>
    </location>
</feature>
<dbReference type="AlphaFoldDB" id="A0A097ECZ8"/>
<dbReference type="KEGG" id="stax:MC45_02415"/>
<dbReference type="Pfam" id="PF04338">
    <property type="entry name" value="DUF481"/>
    <property type="match status" value="1"/>
</dbReference>
<dbReference type="Proteomes" id="UP000033200">
    <property type="component" value="Chromosome"/>
</dbReference>
<protein>
    <submittedName>
        <fullName evidence="2">Membrane protein</fullName>
    </submittedName>
</protein>
<name>A0A097ECZ8_9SPHN</name>
<keyword evidence="1" id="KW-0732">Signal</keyword>
<dbReference type="HOGENOM" id="CLU_058997_1_0_5"/>
<dbReference type="eggNOG" id="COG3137">
    <property type="taxonomic scope" value="Bacteria"/>
</dbReference>
<evidence type="ECO:0000313" key="3">
    <source>
        <dbReference type="Proteomes" id="UP000033200"/>
    </source>
</evidence>
<proteinExistence type="predicted"/>
<evidence type="ECO:0000256" key="1">
    <source>
        <dbReference type="SAM" id="SignalP"/>
    </source>
</evidence>
<accession>A0A097ECZ8</accession>
<gene>
    <name evidence="2" type="ORF">MC45_02415</name>
</gene>
<keyword evidence="3" id="KW-1185">Reference proteome</keyword>
<dbReference type="EMBL" id="CP009571">
    <property type="protein sequence ID" value="AIT05443.1"/>
    <property type="molecule type" value="Genomic_DNA"/>
</dbReference>